<evidence type="ECO:0000256" key="1">
    <source>
        <dbReference type="SAM" id="MobiDB-lite"/>
    </source>
</evidence>
<proteinExistence type="predicted"/>
<dbReference type="SUPFAM" id="SSF55608">
    <property type="entry name" value="Homing endonucleases"/>
    <property type="match status" value="1"/>
</dbReference>
<comment type="caution">
    <text evidence="2">The sequence shown here is derived from an EMBL/GenBank/DDBJ whole genome shotgun (WGS) entry which is preliminary data.</text>
</comment>
<dbReference type="AlphaFoldDB" id="A0AAD5X1S9"/>
<evidence type="ECO:0000313" key="2">
    <source>
        <dbReference type="EMBL" id="KAJ3044156.1"/>
    </source>
</evidence>
<sequence>MADGFYDRKNGAVILQTEWCSYDQIKELLVYLRDLGLRCASRRFYGGGWRIRFSFKARFMRKMFEMVEPHFLSSHMYRLGPRPPEASEKEEKEQGRLSFGKDVPLRVFLCPLAQVPVKGFHKPHNQSRQKLAEDNESQQPSGQNPLDTLEQ</sequence>
<dbReference type="EMBL" id="JADGJD010001310">
    <property type="protein sequence ID" value="KAJ3044156.1"/>
    <property type="molecule type" value="Genomic_DNA"/>
</dbReference>
<dbReference type="Gene3D" id="3.10.28.10">
    <property type="entry name" value="Homing endonucleases"/>
    <property type="match status" value="1"/>
</dbReference>
<accession>A0AAD5X1S9</accession>
<organism evidence="2 3">
    <name type="scientific">Rhizophlyctis rosea</name>
    <dbReference type="NCBI Taxonomy" id="64517"/>
    <lineage>
        <taxon>Eukaryota</taxon>
        <taxon>Fungi</taxon>
        <taxon>Fungi incertae sedis</taxon>
        <taxon>Chytridiomycota</taxon>
        <taxon>Chytridiomycota incertae sedis</taxon>
        <taxon>Chytridiomycetes</taxon>
        <taxon>Rhizophlyctidales</taxon>
        <taxon>Rhizophlyctidaceae</taxon>
        <taxon>Rhizophlyctis</taxon>
    </lineage>
</organism>
<name>A0AAD5X1S9_9FUNG</name>
<dbReference type="Proteomes" id="UP001212841">
    <property type="component" value="Unassembled WGS sequence"/>
</dbReference>
<gene>
    <name evidence="2" type="ORF">HK097_001570</name>
</gene>
<reference evidence="2" key="1">
    <citation type="submission" date="2020-05" db="EMBL/GenBank/DDBJ databases">
        <title>Phylogenomic resolution of chytrid fungi.</title>
        <authorList>
            <person name="Stajich J.E."/>
            <person name="Amses K."/>
            <person name="Simmons R."/>
            <person name="Seto K."/>
            <person name="Myers J."/>
            <person name="Bonds A."/>
            <person name="Quandt C.A."/>
            <person name="Barry K."/>
            <person name="Liu P."/>
            <person name="Grigoriev I."/>
            <person name="Longcore J.E."/>
            <person name="James T.Y."/>
        </authorList>
    </citation>
    <scope>NUCLEOTIDE SEQUENCE</scope>
    <source>
        <strain evidence="2">JEL0318</strain>
    </source>
</reference>
<protein>
    <recommendedName>
        <fullName evidence="4">Homing endonuclease LAGLIDADG domain-containing protein</fullName>
    </recommendedName>
</protein>
<feature type="compositionally biased region" description="Polar residues" evidence="1">
    <location>
        <begin position="137"/>
        <end position="151"/>
    </location>
</feature>
<evidence type="ECO:0000313" key="3">
    <source>
        <dbReference type="Proteomes" id="UP001212841"/>
    </source>
</evidence>
<evidence type="ECO:0008006" key="4">
    <source>
        <dbReference type="Google" id="ProtNLM"/>
    </source>
</evidence>
<dbReference type="InterPro" id="IPR027434">
    <property type="entry name" value="Homing_endonucl"/>
</dbReference>
<keyword evidence="3" id="KW-1185">Reference proteome</keyword>
<feature type="region of interest" description="Disordered" evidence="1">
    <location>
        <begin position="119"/>
        <end position="151"/>
    </location>
</feature>